<evidence type="ECO:0000313" key="2">
    <source>
        <dbReference type="EMBL" id="AGT33063.1"/>
    </source>
</evidence>
<keyword evidence="3" id="KW-1185">Reference proteome</keyword>
<dbReference type="SMART" id="SM00382">
    <property type="entry name" value="AAA"/>
    <property type="match status" value="1"/>
</dbReference>
<proteinExistence type="predicted"/>
<dbReference type="CDD" id="cd00009">
    <property type="entry name" value="AAA"/>
    <property type="match status" value="1"/>
</dbReference>
<dbReference type="PANTHER" id="PTHR30050:SF8">
    <property type="entry name" value="PRIMOSOMAL PROTEIN DNAI"/>
    <property type="match status" value="1"/>
</dbReference>
<protein>
    <submittedName>
        <fullName evidence="2">Primosomal protein DnaI</fullName>
    </submittedName>
</protein>
<dbReference type="Gene3D" id="3.40.50.300">
    <property type="entry name" value="P-loop containing nucleotide triphosphate hydrolases"/>
    <property type="match status" value="1"/>
</dbReference>
<dbReference type="InterPro" id="IPR009928">
    <property type="entry name" value="DnaI_N"/>
</dbReference>
<evidence type="ECO:0000259" key="1">
    <source>
        <dbReference type="SMART" id="SM00382"/>
    </source>
</evidence>
<dbReference type="Pfam" id="PF07319">
    <property type="entry name" value="DnaI_N"/>
    <property type="match status" value="1"/>
</dbReference>
<sequence>MERVNHLLQRLLGNQGFKQRYEQMRRYILTHPDVQPFLRAHEQRLSDDMVDRGLMKLYEFIEQSRHCRQCPGLGQCPNMLPGYRPNLVITAGRIDTEYDRCPKKVQEDERRQQESLIQSMFVPREILHASLSDLDLSDDGRIKAIKFAEKFVTEYEPGKKMKGLYLHGSFGVGKTYLLGAIANELAKRKISSLIVYVPELFRELKHSLQDQTMNEKLDYVKKVPVLMLDDLGAEAMSSWVRDDVLGPILQYRMFENLPTFFTSNFDMQQLAHHLTYSQRGEEEKVKAARIMERIRYLAYPIELTGPNRREQGGS</sequence>
<evidence type="ECO:0000313" key="3">
    <source>
        <dbReference type="Proteomes" id="UP000015500"/>
    </source>
</evidence>
<dbReference type="Proteomes" id="UP000015500">
    <property type="component" value="Chromosome"/>
</dbReference>
<dbReference type="EMBL" id="CP006254">
    <property type="protein sequence ID" value="AGT33063.1"/>
    <property type="molecule type" value="Genomic_DNA"/>
</dbReference>
<dbReference type="SUPFAM" id="SSF52540">
    <property type="entry name" value="P-loop containing nucleoside triphosphate hydrolases"/>
    <property type="match status" value="1"/>
</dbReference>
<dbReference type="OrthoDB" id="61127at2"/>
<dbReference type="NCBIfam" id="NF006505">
    <property type="entry name" value="PRK08939.1"/>
    <property type="match status" value="1"/>
</dbReference>
<dbReference type="RefSeq" id="WP_020960852.1">
    <property type="nucleotide sequence ID" value="NC_022080.4"/>
</dbReference>
<dbReference type="KEGG" id="gjf:M493_14115"/>
<accession>S5ZRK9</accession>
<dbReference type="PANTHER" id="PTHR30050">
    <property type="entry name" value="CHROMOSOMAL REPLICATION INITIATOR PROTEIN DNAA"/>
    <property type="match status" value="1"/>
</dbReference>
<dbReference type="InterPro" id="IPR003593">
    <property type="entry name" value="AAA+_ATPase"/>
</dbReference>
<dbReference type="PATRIC" id="fig|1345697.3.peg.2763"/>
<dbReference type="STRING" id="1921421.M493_14115"/>
<dbReference type="AlphaFoldDB" id="S5ZRK9"/>
<feature type="domain" description="AAA+ ATPase" evidence="1">
    <location>
        <begin position="160"/>
        <end position="307"/>
    </location>
</feature>
<organism evidence="2 3">
    <name type="scientific">Geobacillus genomosp. 3</name>
    <dbReference type="NCBI Taxonomy" id="1921421"/>
    <lineage>
        <taxon>Bacteria</taxon>
        <taxon>Bacillati</taxon>
        <taxon>Bacillota</taxon>
        <taxon>Bacilli</taxon>
        <taxon>Bacillales</taxon>
        <taxon>Anoxybacillaceae</taxon>
        <taxon>Geobacillus</taxon>
    </lineage>
</organism>
<dbReference type="HOGENOM" id="CLU_077384_1_0_9"/>
<dbReference type="Pfam" id="PF00308">
    <property type="entry name" value="Bac_DnaA"/>
    <property type="match status" value="1"/>
</dbReference>
<dbReference type="FunFam" id="3.40.50.300:FF:000880">
    <property type="entry name" value="Primosomal protein DnaI"/>
    <property type="match status" value="1"/>
</dbReference>
<dbReference type="GO" id="GO:0005524">
    <property type="term" value="F:ATP binding"/>
    <property type="evidence" value="ECO:0007669"/>
    <property type="project" value="InterPro"/>
</dbReference>
<dbReference type="GO" id="GO:0006260">
    <property type="term" value="P:DNA replication"/>
    <property type="evidence" value="ECO:0007669"/>
    <property type="project" value="TreeGrafter"/>
</dbReference>
<dbReference type="InterPro" id="IPR027417">
    <property type="entry name" value="P-loop_NTPase"/>
</dbReference>
<gene>
    <name evidence="2" type="ORF">M493_14115</name>
</gene>
<reference evidence="2 3" key="1">
    <citation type="journal article" date="2014" name="Genome Announc.">
        <title>Complete Genome Sequence of the Thermophilic Polychlorinated Biphenyl Degrader Geobacillus sp. Strain JF8 (NBRC 109937).</title>
        <authorList>
            <person name="Shintani M."/>
            <person name="Ohtsubo Y."/>
            <person name="Fukuda K."/>
            <person name="Hosoyama A."/>
            <person name="Ohji S."/>
            <person name="Yamazoe A."/>
            <person name="Fujita N."/>
            <person name="Nagata Y."/>
            <person name="Tsuda M."/>
            <person name="Hatta T."/>
            <person name="Kimbara K."/>
        </authorList>
    </citation>
    <scope>NUCLEOTIDE SEQUENCE [LARGE SCALE GENOMIC DNA]</scope>
    <source>
        <strain evidence="2 3">JF8</strain>
    </source>
</reference>
<name>S5ZRK9_GEOG3</name>
<dbReference type="InterPro" id="IPR013317">
    <property type="entry name" value="DnaA_dom"/>
</dbReference>